<gene>
    <name evidence="1" type="ORF">QFC21_004258</name>
</gene>
<dbReference type="Proteomes" id="UP001227268">
    <property type="component" value="Unassembled WGS sequence"/>
</dbReference>
<evidence type="ECO:0000313" key="2">
    <source>
        <dbReference type="Proteomes" id="UP001227268"/>
    </source>
</evidence>
<keyword evidence="2" id="KW-1185">Reference proteome</keyword>
<organism evidence="1 2">
    <name type="scientific">Naganishia friedmannii</name>
    <dbReference type="NCBI Taxonomy" id="89922"/>
    <lineage>
        <taxon>Eukaryota</taxon>
        <taxon>Fungi</taxon>
        <taxon>Dikarya</taxon>
        <taxon>Basidiomycota</taxon>
        <taxon>Agaricomycotina</taxon>
        <taxon>Tremellomycetes</taxon>
        <taxon>Filobasidiales</taxon>
        <taxon>Filobasidiaceae</taxon>
        <taxon>Naganishia</taxon>
    </lineage>
</organism>
<proteinExistence type="predicted"/>
<dbReference type="EMBL" id="JASBWT010000014">
    <property type="protein sequence ID" value="KAJ9098611.1"/>
    <property type="molecule type" value="Genomic_DNA"/>
</dbReference>
<accession>A0ACC2VIH4</accession>
<name>A0ACC2VIH4_9TREE</name>
<protein>
    <submittedName>
        <fullName evidence="1">Uncharacterized protein</fullName>
    </submittedName>
</protein>
<evidence type="ECO:0000313" key="1">
    <source>
        <dbReference type="EMBL" id="KAJ9098611.1"/>
    </source>
</evidence>
<reference evidence="1" key="1">
    <citation type="submission" date="2023-04" db="EMBL/GenBank/DDBJ databases">
        <title>Draft Genome sequencing of Naganishia species isolated from polar environments using Oxford Nanopore Technology.</title>
        <authorList>
            <person name="Leo P."/>
            <person name="Venkateswaran K."/>
        </authorList>
    </citation>
    <scope>NUCLEOTIDE SEQUENCE</scope>
    <source>
        <strain evidence="1">MNA-CCFEE 5423</strain>
    </source>
</reference>
<sequence length="901" mass="98471">MISTSTVSDTTIAHSPALSLTLDQGAAFAIATGTSRRQTQEADHAIADNSDVEPRPRKAIRMSSNTYSIISPPMEKGSFSTGDGSSRNNDVSKAKKAFLGTEEDSQGPRSPQDVRKFTNRVGRETNAENGAVQVPSRRAKDASVDVLDDDTGAIPTPTNSTFSRLHLAEDPSIQPLCQMSLPGLARGQQDSNDYVSLQQMHGPIASFPLATLTSPYSTAQAASHNSLGNRISTFFGGHRPSPPASNKRPSTSPGLFSGSSSITRLKNNNKVEKRGLFGRSSHDDSRQIPDRTSFRSARGTLGIKYDDIPQRTEYQVAREADESRSRQKLDDLHPSTSTSDSSIFSSGFDKDRSMNGYGNTFQLATVNNGMKGMELDALALRLEGSGRNKSYSHPRADTAVQVVHGDSRKGYNEFHQGHEEPSPNPGQSFSVLQPEHPSMTRLAGHANSDMSPSVNGEEAVTSPVNEWNLWGSPSNVALCTYPPMRRRRQEHFSWEVNPSLPDGREMMGFGGDLGKKRLLTSDLAGPSTSSLSPYIGSTGDIDEKVPLPYILGYEKNVLAFEPLIQDAFFSVAGDKHTFYPEDSPPPKRVLDIGTGTGAWPIAMAQKWRGTMFVGLDIAPVQTDLSALATAEKMFSHEFPQQPESTSRISWQDIAGRVTWHIGDFLQNLPFDTGSFDMVHIRFVGLGVPETSWSSVVSEAARVLRPDTGVLEIVEMSKILPSATPHSLKASFASLMLSSFINQHPFIPIRPALVMSELTVNEVFNVVIRRSEIGHDDPPNVLLQTMSVWVDSALGKGKHGRGKGMSGYAYGHFSKAPMGATRTPKWGEGVMGEQALKQFRCRQVEDRDHEWKIEEPDCVGVVANEQVGQVRGRRDSRSASQSSDLLEDDEVNLVVWIVKRKS</sequence>
<comment type="caution">
    <text evidence="1">The sequence shown here is derived from an EMBL/GenBank/DDBJ whole genome shotgun (WGS) entry which is preliminary data.</text>
</comment>